<proteinExistence type="predicted"/>
<keyword evidence="1" id="KW-1133">Transmembrane helix</keyword>
<dbReference type="OrthoDB" id="6361347at2759"/>
<dbReference type="EMBL" id="CAJPVJ010000375">
    <property type="protein sequence ID" value="CAG2162263.1"/>
    <property type="molecule type" value="Genomic_DNA"/>
</dbReference>
<keyword evidence="3" id="KW-1185">Reference proteome</keyword>
<sequence>MNNRFDHFEQIGSKVLCEKNDISDKTSVPQWLDKDKIRRAQSLAKNHFFGVFFAHLSGLILLVHIKSILIPLISTGNSRSVAHLFGRYLRTLVRVKSWYEGDIWDPNHQSHQSVVQVRKMHTKVSKDLNKGKEEMAEEMSLSQFDMTVTQFGA</sequence>
<dbReference type="PANTHER" id="PTHR37159:SF1">
    <property type="entry name" value="GH11867P"/>
    <property type="match status" value="1"/>
</dbReference>
<name>A0A7R9LEV7_9ACAR</name>
<dbReference type="AlphaFoldDB" id="A0A7R9LEV7"/>
<evidence type="ECO:0000256" key="1">
    <source>
        <dbReference type="SAM" id="Phobius"/>
    </source>
</evidence>
<evidence type="ECO:0000313" key="2">
    <source>
        <dbReference type="EMBL" id="CAD7639229.1"/>
    </source>
</evidence>
<organism evidence="2">
    <name type="scientific">Oppiella nova</name>
    <dbReference type="NCBI Taxonomy" id="334625"/>
    <lineage>
        <taxon>Eukaryota</taxon>
        <taxon>Metazoa</taxon>
        <taxon>Ecdysozoa</taxon>
        <taxon>Arthropoda</taxon>
        <taxon>Chelicerata</taxon>
        <taxon>Arachnida</taxon>
        <taxon>Acari</taxon>
        <taxon>Acariformes</taxon>
        <taxon>Sarcoptiformes</taxon>
        <taxon>Oribatida</taxon>
        <taxon>Brachypylina</taxon>
        <taxon>Oppioidea</taxon>
        <taxon>Oppiidae</taxon>
        <taxon>Oppiella</taxon>
    </lineage>
</organism>
<evidence type="ECO:0008006" key="4">
    <source>
        <dbReference type="Google" id="ProtNLM"/>
    </source>
</evidence>
<gene>
    <name evidence="2" type="ORF">ONB1V03_LOCUS1861</name>
</gene>
<protein>
    <recommendedName>
        <fullName evidence="4">ER-bound oxygenase mpaB/mpaB'/Rubber oxygenase catalytic domain-containing protein</fullName>
    </recommendedName>
</protein>
<dbReference type="Proteomes" id="UP000728032">
    <property type="component" value="Unassembled WGS sequence"/>
</dbReference>
<evidence type="ECO:0000313" key="3">
    <source>
        <dbReference type="Proteomes" id="UP000728032"/>
    </source>
</evidence>
<dbReference type="EMBL" id="OC915200">
    <property type="protein sequence ID" value="CAD7639229.1"/>
    <property type="molecule type" value="Genomic_DNA"/>
</dbReference>
<feature type="transmembrane region" description="Helical" evidence="1">
    <location>
        <begin position="48"/>
        <end position="73"/>
    </location>
</feature>
<accession>A0A7R9LEV7</accession>
<dbReference type="PANTHER" id="PTHR37159">
    <property type="entry name" value="GH11867P"/>
    <property type="match status" value="1"/>
</dbReference>
<reference evidence="2" key="1">
    <citation type="submission" date="2020-11" db="EMBL/GenBank/DDBJ databases">
        <authorList>
            <person name="Tran Van P."/>
        </authorList>
    </citation>
    <scope>NUCLEOTIDE SEQUENCE</scope>
</reference>
<keyword evidence="1" id="KW-0812">Transmembrane</keyword>
<keyword evidence="1" id="KW-0472">Membrane</keyword>